<keyword evidence="5" id="KW-0547">Nucleotide-binding</keyword>
<comment type="similarity">
    <text evidence="2">Belongs to the transferase hexapeptide repeat family.</text>
</comment>
<dbReference type="OMA" id="GPNCWIC"/>
<dbReference type="CDD" id="cd06425">
    <property type="entry name" value="M1P_guanylylT_B_like_N"/>
    <property type="match status" value="1"/>
</dbReference>
<evidence type="ECO:0000313" key="10">
    <source>
        <dbReference type="Proteomes" id="UP000751190"/>
    </source>
</evidence>
<organism evidence="9 10">
    <name type="scientific">Diacronema lutheri</name>
    <name type="common">Unicellular marine alga</name>
    <name type="synonym">Monochrysis lutheri</name>
    <dbReference type="NCBI Taxonomy" id="2081491"/>
    <lineage>
        <taxon>Eukaryota</taxon>
        <taxon>Haptista</taxon>
        <taxon>Haptophyta</taxon>
        <taxon>Pavlovophyceae</taxon>
        <taxon>Pavlovales</taxon>
        <taxon>Pavlovaceae</taxon>
        <taxon>Diacronema</taxon>
    </lineage>
</organism>
<evidence type="ECO:0000256" key="2">
    <source>
        <dbReference type="ARBA" id="ARBA00007274"/>
    </source>
</evidence>
<comment type="pathway">
    <text evidence="1">Nucleotide-sugar biosynthesis; GDP-alpha-D-mannose biosynthesis; GDP-alpha-D-mannose from alpha-D-mannose 1-phosphate (GTP route): step 1/1.</text>
</comment>
<dbReference type="AlphaFoldDB" id="A0A8J5XMW9"/>
<dbReference type="PROSITE" id="PS00101">
    <property type="entry name" value="HEXAPEP_TRANSFERASES"/>
    <property type="match status" value="1"/>
</dbReference>
<dbReference type="InterPro" id="IPR029044">
    <property type="entry name" value="Nucleotide-diphossugar_trans"/>
</dbReference>
<sequence length="359" mass="38846">MTKALILVGGFGTRLRPLTLSKPKPLVEFCNKAQLLHQLEALAAAGVREVILAISYSPAVMEEFLLKAQHDLGIKVVCSHEQEPLGTAGPIAYARDFLNTKEDFFVVNSDITCAFPFAELLAFHKAHGREGTVLVTKVEEPSRYGVVQHDASGKVLRFVNKPKQFSGNLVNAGVAAFSPSVLARLQPKPASMEKEILPVMAQEEQLYCMPLRGYWLDIGSPKHHLLGAQLRLAHHRATEPAILSVHPAVVGDVLISPSATIGKGCLIGPAVVIGPNVVVHDGVHIERSTLLEGCVVGKHSYIVDSIIGWKSVIGQWVRVEGNTVLGESVTLSDEIYLNGGLVLPHKNVKESIAEPKIIM</sequence>
<gene>
    <name evidence="9" type="ORF">KFE25_009649</name>
</gene>
<dbReference type="InterPro" id="IPR056729">
    <property type="entry name" value="GMPPB_C"/>
</dbReference>
<dbReference type="Gene3D" id="2.160.10.10">
    <property type="entry name" value="Hexapeptide repeat proteins"/>
    <property type="match status" value="1"/>
</dbReference>
<dbReference type="GO" id="GO:0009298">
    <property type="term" value="P:GDP-mannose biosynthetic process"/>
    <property type="evidence" value="ECO:0007669"/>
    <property type="project" value="UniProtKB-UniPathway"/>
</dbReference>
<evidence type="ECO:0000259" key="8">
    <source>
        <dbReference type="Pfam" id="PF25087"/>
    </source>
</evidence>
<dbReference type="PANTHER" id="PTHR22572">
    <property type="entry name" value="SUGAR-1-PHOSPHATE GUANYL TRANSFERASE"/>
    <property type="match status" value="1"/>
</dbReference>
<dbReference type="SUPFAM" id="SSF53448">
    <property type="entry name" value="Nucleotide-diphospho-sugar transferases"/>
    <property type="match status" value="1"/>
</dbReference>
<dbReference type="Proteomes" id="UP000751190">
    <property type="component" value="Unassembled WGS sequence"/>
</dbReference>
<keyword evidence="10" id="KW-1185">Reference proteome</keyword>
<evidence type="ECO:0000313" key="9">
    <source>
        <dbReference type="EMBL" id="KAG8471228.1"/>
    </source>
</evidence>
<dbReference type="Gene3D" id="3.90.550.10">
    <property type="entry name" value="Spore Coat Polysaccharide Biosynthesis Protein SpsA, Chain A"/>
    <property type="match status" value="1"/>
</dbReference>
<keyword evidence="4" id="KW-0808">Transferase</keyword>
<dbReference type="EC" id="2.7.7.13" evidence="3"/>
<dbReference type="Pfam" id="PF25087">
    <property type="entry name" value="GMPPB_C"/>
    <property type="match status" value="1"/>
</dbReference>
<dbReference type="UniPathway" id="UPA00126">
    <property type="reaction ID" value="UER00930"/>
</dbReference>
<keyword evidence="6" id="KW-0342">GTP-binding</keyword>
<dbReference type="InterPro" id="IPR045233">
    <property type="entry name" value="GMPPB_N"/>
</dbReference>
<proteinExistence type="inferred from homology"/>
<evidence type="ECO:0000259" key="7">
    <source>
        <dbReference type="Pfam" id="PF00483"/>
    </source>
</evidence>
<dbReference type="InterPro" id="IPR050486">
    <property type="entry name" value="Mannose-1P_guanyltransferase"/>
</dbReference>
<reference evidence="9" key="1">
    <citation type="submission" date="2021-05" db="EMBL/GenBank/DDBJ databases">
        <title>The genome of the haptophyte Pavlova lutheri (Diacronema luteri, Pavlovales) - a model for lipid biosynthesis in eukaryotic algae.</title>
        <authorList>
            <person name="Hulatt C.J."/>
            <person name="Posewitz M.C."/>
        </authorList>
    </citation>
    <scope>NUCLEOTIDE SEQUENCE</scope>
    <source>
        <strain evidence="9">NIVA-4/92</strain>
    </source>
</reference>
<dbReference type="GO" id="GO:0004475">
    <property type="term" value="F:mannose-1-phosphate guanylyltransferase (GTP) activity"/>
    <property type="evidence" value="ECO:0007669"/>
    <property type="project" value="UniProtKB-EC"/>
</dbReference>
<feature type="domain" description="Mannose-1-phosphate guanyltransferase C-terminal" evidence="8">
    <location>
        <begin position="249"/>
        <end position="358"/>
    </location>
</feature>
<dbReference type="OrthoDB" id="1733332at2759"/>
<protein>
    <recommendedName>
        <fullName evidence="3">mannose-1-phosphate guanylyltransferase</fullName>
        <ecNumber evidence="3">2.7.7.13</ecNumber>
    </recommendedName>
</protein>
<dbReference type="EMBL" id="JAGTXO010000001">
    <property type="protein sequence ID" value="KAG8471228.1"/>
    <property type="molecule type" value="Genomic_DNA"/>
</dbReference>
<evidence type="ECO:0000256" key="3">
    <source>
        <dbReference type="ARBA" id="ARBA00012387"/>
    </source>
</evidence>
<dbReference type="FunFam" id="3.90.550.10:FF:000013">
    <property type="entry name" value="mannose-1-phosphate guanyltransferase beta"/>
    <property type="match status" value="1"/>
</dbReference>
<evidence type="ECO:0000256" key="1">
    <source>
        <dbReference type="ARBA" id="ARBA00004823"/>
    </source>
</evidence>
<feature type="domain" description="Nucleotidyl transferase" evidence="7">
    <location>
        <begin position="3"/>
        <end position="223"/>
    </location>
</feature>
<dbReference type="GO" id="GO:0005525">
    <property type="term" value="F:GTP binding"/>
    <property type="evidence" value="ECO:0007669"/>
    <property type="project" value="UniProtKB-KW"/>
</dbReference>
<evidence type="ECO:0000256" key="4">
    <source>
        <dbReference type="ARBA" id="ARBA00022679"/>
    </source>
</evidence>
<evidence type="ECO:0000256" key="5">
    <source>
        <dbReference type="ARBA" id="ARBA00022741"/>
    </source>
</evidence>
<dbReference type="InterPro" id="IPR005835">
    <property type="entry name" value="NTP_transferase_dom"/>
</dbReference>
<comment type="caution">
    <text evidence="9">The sequence shown here is derived from an EMBL/GenBank/DDBJ whole genome shotgun (WGS) entry which is preliminary data.</text>
</comment>
<name>A0A8J5XMW9_DIALT</name>
<accession>A0A8J5XMW9</accession>
<dbReference type="InterPro" id="IPR018357">
    <property type="entry name" value="Hexapep_transf_CS"/>
</dbReference>
<evidence type="ECO:0000256" key="6">
    <source>
        <dbReference type="ARBA" id="ARBA00023134"/>
    </source>
</evidence>
<dbReference type="Pfam" id="PF00483">
    <property type="entry name" value="NTP_transferase"/>
    <property type="match status" value="1"/>
</dbReference>